<evidence type="ECO:0000259" key="3">
    <source>
        <dbReference type="Pfam" id="PF02397"/>
    </source>
</evidence>
<dbReference type="AlphaFoldDB" id="A0A917S684"/>
<organism evidence="4 5">
    <name type="scientific">Sporolactobacillus putidus</name>
    <dbReference type="NCBI Taxonomy" id="492735"/>
    <lineage>
        <taxon>Bacteria</taxon>
        <taxon>Bacillati</taxon>
        <taxon>Bacillota</taxon>
        <taxon>Bacilli</taxon>
        <taxon>Bacillales</taxon>
        <taxon>Sporolactobacillaceae</taxon>
        <taxon>Sporolactobacillus</taxon>
    </lineage>
</organism>
<evidence type="ECO:0000256" key="2">
    <source>
        <dbReference type="SAM" id="Phobius"/>
    </source>
</evidence>
<dbReference type="EMBL" id="BMOK01000008">
    <property type="protein sequence ID" value="GGL56316.1"/>
    <property type="molecule type" value="Genomic_DNA"/>
</dbReference>
<keyword evidence="2" id="KW-0472">Membrane</keyword>
<sequence length="233" mass="26656">MALSRVQTEIQTPYNAGISKSSEMLSEKLKDQKVYELAKRVLDLFSAFIGLILLSPVFLIVSLMIKWDDPHGEVFFKQIRIGKNGRKFYIYKFRSMVPNAEQMLDGLADQNETTGAMFKMKKDPRITRVGRILRKTSIDELPQLVNVLKGEMSLVGPRPPLPREVEQYSGYDLQRLLVKPGCTGLWQVSGRSDLGFDQMVKLDLHYIQHRSIANDFKLILKTLFQLLGSKNAY</sequence>
<evidence type="ECO:0000313" key="5">
    <source>
        <dbReference type="Proteomes" id="UP000654670"/>
    </source>
</evidence>
<comment type="similarity">
    <text evidence="1">Belongs to the bacterial sugar transferase family.</text>
</comment>
<reference evidence="4" key="1">
    <citation type="journal article" date="2014" name="Int. J. Syst. Evol. Microbiol.">
        <title>Complete genome sequence of Corynebacterium casei LMG S-19264T (=DSM 44701T), isolated from a smear-ripened cheese.</title>
        <authorList>
            <consortium name="US DOE Joint Genome Institute (JGI-PGF)"/>
            <person name="Walter F."/>
            <person name="Albersmeier A."/>
            <person name="Kalinowski J."/>
            <person name="Ruckert C."/>
        </authorList>
    </citation>
    <scope>NUCLEOTIDE SEQUENCE</scope>
    <source>
        <strain evidence="4">JCM 15325</strain>
    </source>
</reference>
<dbReference type="InterPro" id="IPR003362">
    <property type="entry name" value="Bact_transf"/>
</dbReference>
<dbReference type="PANTHER" id="PTHR30576:SF10">
    <property type="entry name" value="SLL5057 PROTEIN"/>
    <property type="match status" value="1"/>
</dbReference>
<evidence type="ECO:0000256" key="1">
    <source>
        <dbReference type="ARBA" id="ARBA00006464"/>
    </source>
</evidence>
<feature type="transmembrane region" description="Helical" evidence="2">
    <location>
        <begin position="44"/>
        <end position="65"/>
    </location>
</feature>
<comment type="caution">
    <text evidence="4">The sequence shown here is derived from an EMBL/GenBank/DDBJ whole genome shotgun (WGS) entry which is preliminary data.</text>
</comment>
<reference evidence="4" key="2">
    <citation type="submission" date="2020-09" db="EMBL/GenBank/DDBJ databases">
        <authorList>
            <person name="Sun Q."/>
            <person name="Ohkuma M."/>
        </authorList>
    </citation>
    <scope>NUCLEOTIDE SEQUENCE</scope>
    <source>
        <strain evidence="4">JCM 15325</strain>
    </source>
</reference>
<accession>A0A917S684</accession>
<dbReference type="RefSeq" id="WP_188803021.1">
    <property type="nucleotide sequence ID" value="NZ_BMOK01000008.1"/>
</dbReference>
<dbReference type="GO" id="GO:0016780">
    <property type="term" value="F:phosphotransferase activity, for other substituted phosphate groups"/>
    <property type="evidence" value="ECO:0007669"/>
    <property type="project" value="TreeGrafter"/>
</dbReference>
<keyword evidence="2" id="KW-1133">Transmembrane helix</keyword>
<keyword evidence="5" id="KW-1185">Reference proteome</keyword>
<dbReference type="Proteomes" id="UP000654670">
    <property type="component" value="Unassembled WGS sequence"/>
</dbReference>
<protein>
    <submittedName>
        <fullName evidence="4">Multidrug MFS transporter</fullName>
    </submittedName>
</protein>
<gene>
    <name evidence="4" type="primary">epsE</name>
    <name evidence="4" type="ORF">GCM10007968_20470</name>
</gene>
<evidence type="ECO:0000313" key="4">
    <source>
        <dbReference type="EMBL" id="GGL56316.1"/>
    </source>
</evidence>
<dbReference type="PANTHER" id="PTHR30576">
    <property type="entry name" value="COLANIC BIOSYNTHESIS UDP-GLUCOSE LIPID CARRIER TRANSFERASE"/>
    <property type="match status" value="1"/>
</dbReference>
<proteinExistence type="inferred from homology"/>
<keyword evidence="2" id="KW-0812">Transmembrane</keyword>
<dbReference type="Pfam" id="PF02397">
    <property type="entry name" value="Bac_transf"/>
    <property type="match status" value="1"/>
</dbReference>
<name>A0A917S684_9BACL</name>
<feature type="domain" description="Bacterial sugar transferase" evidence="3">
    <location>
        <begin position="39"/>
        <end position="227"/>
    </location>
</feature>